<protein>
    <submittedName>
        <fullName evidence="9">GNAT family N-acetyltransferase</fullName>
    </submittedName>
</protein>
<feature type="transmembrane region" description="Helical" evidence="7">
    <location>
        <begin position="185"/>
        <end position="203"/>
    </location>
</feature>
<feature type="transmembrane region" description="Helical" evidence="7">
    <location>
        <begin position="43"/>
        <end position="65"/>
    </location>
</feature>
<dbReference type="PANTHER" id="PTHR30250">
    <property type="entry name" value="PST FAMILY PREDICTED COLANIC ACID TRANSPORTER"/>
    <property type="match status" value="1"/>
</dbReference>
<evidence type="ECO:0000256" key="3">
    <source>
        <dbReference type="ARBA" id="ARBA00022692"/>
    </source>
</evidence>
<dbReference type="AlphaFoldDB" id="A0A849IER8"/>
<evidence type="ECO:0000256" key="4">
    <source>
        <dbReference type="ARBA" id="ARBA00022989"/>
    </source>
</evidence>
<keyword evidence="2" id="KW-1003">Cell membrane</keyword>
<evidence type="ECO:0000313" key="10">
    <source>
        <dbReference type="Proteomes" id="UP000564885"/>
    </source>
</evidence>
<feature type="transmembrane region" description="Helical" evidence="7">
    <location>
        <begin position="209"/>
        <end position="230"/>
    </location>
</feature>
<feature type="transmembrane region" description="Helical" evidence="7">
    <location>
        <begin position="284"/>
        <end position="304"/>
    </location>
</feature>
<dbReference type="Proteomes" id="UP000564885">
    <property type="component" value="Unassembled WGS sequence"/>
</dbReference>
<keyword evidence="4 7" id="KW-1133">Transmembrane helix</keyword>
<feature type="transmembrane region" description="Helical" evidence="7">
    <location>
        <begin position="363"/>
        <end position="384"/>
    </location>
</feature>
<feature type="transmembrane region" description="Helical" evidence="7">
    <location>
        <begin position="334"/>
        <end position="357"/>
    </location>
</feature>
<dbReference type="InterPro" id="IPR002797">
    <property type="entry name" value="Polysacc_synth"/>
</dbReference>
<evidence type="ECO:0000259" key="8">
    <source>
        <dbReference type="Pfam" id="PF13480"/>
    </source>
</evidence>
<dbReference type="GO" id="GO:0016740">
    <property type="term" value="F:transferase activity"/>
    <property type="evidence" value="ECO:0007669"/>
    <property type="project" value="UniProtKB-KW"/>
</dbReference>
<dbReference type="PANTHER" id="PTHR30250:SF11">
    <property type="entry name" value="O-ANTIGEN TRANSPORTER-RELATED"/>
    <property type="match status" value="1"/>
</dbReference>
<sequence>MSFRSESLVGPAGAASHAVRRTFAFVTDGSEAGAARRLAASAFLARVFNAGIGFATQILLARWMGDRDYGIYAYVWVWLLLAGGIGSLGLPVAALKFIPDYTARGDMAGLRGFLRAARSLALLPCMGGALLAGLVLAIVTHGEGTAYLPVALIGLAVLPVYVLMDIQTGIARAYDYVDLGLAADYLLRPALLLAFSGLVWLSGLGGTAVNVMAATLASVAVTALVQGIVLQRRLLVRIPPGPQRLDLRRWMEVSWPLLIVTSFTLLLGSTDILVLKLFVGPEEIALYFAATKIVAIASFVSYGVSNTSAHRFAEHMALADRAGMADLAAQTVRWTFWPTLGVALVLALLGAPLLSLFGTHFSAGYPIVAILGLGLVLGAAVGPADRALAMADHGRVTAWIYGASFVANLFLALLLIPPLGLSGAALATALATGLRAAMLYGAARSRLGLDMFVLSPARLRTAAADGNADALSAEILRPEEAERIAAEWRDLADRALEPNVFYTPELALAGMRHLPGGGGVRLVAVWRGTGTGRRLVGALPILPARRRYLNVLPVRRAAGFYGTLSTPLVDPDRPGETLRAMLRALARHGQVGLVLPFLHPDGTVAATLDEICARDGLQRAILGTHQRAMLRSPLPGGQYIRATLETRRRKEADRQRRRLAEEGELVFRVARGPDEIAAAFGAFIRIEAAGWKGRAGTALVHAPGAEAFFREAALALSLRGEFRIGTLSLDGLPVAVGLLAEHGRRAFYVKTAYDENFARFSPGLLLTLDLTAHLLDDHGIADADSIAVADHPMIDRIWTERFAVTSIVVATRPGGGAAFRAAVAMERRREQAVSRLKRIRLKLRRSRQSAGKDDHNKSATEAGA</sequence>
<evidence type="ECO:0000256" key="5">
    <source>
        <dbReference type="ARBA" id="ARBA00023136"/>
    </source>
</evidence>
<feature type="region of interest" description="Disordered" evidence="6">
    <location>
        <begin position="843"/>
        <end position="864"/>
    </location>
</feature>
<evidence type="ECO:0000256" key="2">
    <source>
        <dbReference type="ARBA" id="ARBA00022475"/>
    </source>
</evidence>
<feature type="transmembrane region" description="Helical" evidence="7">
    <location>
        <begin position="119"/>
        <end position="140"/>
    </location>
</feature>
<keyword evidence="3 7" id="KW-0812">Transmembrane</keyword>
<keyword evidence="10" id="KW-1185">Reference proteome</keyword>
<name>A0A849IER8_9HYPH</name>
<comment type="subcellular location">
    <subcellularLocation>
        <location evidence="1">Cell membrane</location>
        <topology evidence="1">Multi-pass membrane protein</topology>
    </subcellularLocation>
</comment>
<accession>A0A849IER8</accession>
<gene>
    <name evidence="9" type="ORF">HJG44_08200</name>
</gene>
<organism evidence="9 10">
    <name type="scientific">Enterovirga aerilata</name>
    <dbReference type="NCBI Taxonomy" id="2730920"/>
    <lineage>
        <taxon>Bacteria</taxon>
        <taxon>Pseudomonadati</taxon>
        <taxon>Pseudomonadota</taxon>
        <taxon>Alphaproteobacteria</taxon>
        <taxon>Hyphomicrobiales</taxon>
        <taxon>Methylobacteriaceae</taxon>
        <taxon>Enterovirga</taxon>
    </lineage>
</organism>
<dbReference type="RefSeq" id="WP_171217850.1">
    <property type="nucleotide sequence ID" value="NZ_JABEPP010000002.1"/>
</dbReference>
<feature type="transmembrane region" description="Helical" evidence="7">
    <location>
        <begin position="253"/>
        <end position="278"/>
    </location>
</feature>
<evidence type="ECO:0000256" key="1">
    <source>
        <dbReference type="ARBA" id="ARBA00004651"/>
    </source>
</evidence>
<dbReference type="GO" id="GO:0005886">
    <property type="term" value="C:plasma membrane"/>
    <property type="evidence" value="ECO:0007669"/>
    <property type="project" value="UniProtKB-SubCell"/>
</dbReference>
<feature type="transmembrane region" description="Helical" evidence="7">
    <location>
        <begin position="146"/>
        <end position="164"/>
    </location>
</feature>
<feature type="transmembrane region" description="Helical" evidence="7">
    <location>
        <begin position="396"/>
        <end position="416"/>
    </location>
</feature>
<reference evidence="9 10" key="1">
    <citation type="submission" date="2020-04" db="EMBL/GenBank/DDBJ databases">
        <title>Enterovirga sp. isolate from soil.</title>
        <authorList>
            <person name="Chea S."/>
            <person name="Kim D.-U."/>
        </authorList>
    </citation>
    <scope>NUCLEOTIDE SEQUENCE [LARGE SCALE GENOMIC DNA]</scope>
    <source>
        <strain evidence="9 10">DB1703</strain>
    </source>
</reference>
<evidence type="ECO:0000313" key="9">
    <source>
        <dbReference type="EMBL" id="NNM72373.1"/>
    </source>
</evidence>
<feature type="transmembrane region" description="Helical" evidence="7">
    <location>
        <begin position="71"/>
        <end position="98"/>
    </location>
</feature>
<feature type="domain" description="BioF2-like acetyltransferase" evidence="8">
    <location>
        <begin position="647"/>
        <end position="782"/>
    </location>
</feature>
<dbReference type="InterPro" id="IPR038740">
    <property type="entry name" value="BioF2-like_GNAT_dom"/>
</dbReference>
<keyword evidence="9" id="KW-0808">Transferase</keyword>
<dbReference type="EMBL" id="JABEPP010000002">
    <property type="protein sequence ID" value="NNM72373.1"/>
    <property type="molecule type" value="Genomic_DNA"/>
</dbReference>
<evidence type="ECO:0000256" key="7">
    <source>
        <dbReference type="SAM" id="Phobius"/>
    </source>
</evidence>
<dbReference type="SUPFAM" id="SSF55729">
    <property type="entry name" value="Acyl-CoA N-acyltransferases (Nat)"/>
    <property type="match status" value="1"/>
</dbReference>
<dbReference type="Pfam" id="PF13480">
    <property type="entry name" value="Acetyltransf_6"/>
    <property type="match status" value="1"/>
</dbReference>
<evidence type="ECO:0000256" key="6">
    <source>
        <dbReference type="SAM" id="MobiDB-lite"/>
    </source>
</evidence>
<keyword evidence="5 7" id="KW-0472">Membrane</keyword>
<dbReference type="Pfam" id="PF01943">
    <property type="entry name" value="Polysacc_synt"/>
    <property type="match status" value="1"/>
</dbReference>
<dbReference type="InterPro" id="IPR050833">
    <property type="entry name" value="Poly_Biosynth_Transport"/>
</dbReference>
<proteinExistence type="predicted"/>
<dbReference type="InterPro" id="IPR016181">
    <property type="entry name" value="Acyl_CoA_acyltransferase"/>
</dbReference>
<comment type="caution">
    <text evidence="9">The sequence shown here is derived from an EMBL/GenBank/DDBJ whole genome shotgun (WGS) entry which is preliminary data.</text>
</comment>